<gene>
    <name evidence="5" type="ORF">CJ205_00545</name>
</gene>
<dbReference type="Proteomes" id="UP000235682">
    <property type="component" value="Unassembled WGS sequence"/>
</dbReference>
<dbReference type="STRING" id="84521.SAMN04487994_100267"/>
<comment type="caution">
    <text evidence="5">The sequence shown here is derived from an EMBL/GenBank/DDBJ whole genome shotgun (WGS) entry which is preliminary data.</text>
</comment>
<dbReference type="Gene3D" id="3.40.50.300">
    <property type="entry name" value="P-loop containing nucleotide triphosphate hydrolases"/>
    <property type="match status" value="1"/>
</dbReference>
<accession>A0A1G8IXD4</accession>
<evidence type="ECO:0000313" key="6">
    <source>
        <dbReference type="Proteomes" id="UP000235682"/>
    </source>
</evidence>
<dbReference type="GO" id="GO:0005886">
    <property type="term" value="C:plasma membrane"/>
    <property type="evidence" value="ECO:0007669"/>
    <property type="project" value="TreeGrafter"/>
</dbReference>
<dbReference type="InterPro" id="IPR027417">
    <property type="entry name" value="P-loop_NTPase"/>
</dbReference>
<dbReference type="NCBIfam" id="NF041000">
    <property type="entry name" value="ATPase_ComGA"/>
    <property type="match status" value="1"/>
</dbReference>
<evidence type="ECO:0000256" key="1">
    <source>
        <dbReference type="ARBA" id="ARBA00006611"/>
    </source>
</evidence>
<dbReference type="PANTHER" id="PTHR30258:SF2">
    <property type="entry name" value="COMG OPERON PROTEIN 1"/>
    <property type="match status" value="1"/>
</dbReference>
<evidence type="ECO:0000256" key="2">
    <source>
        <dbReference type="ARBA" id="ARBA00022741"/>
    </source>
</evidence>
<sequence length="351" mass="40382">MEKDGRRLIEQAVHLGVSDIHIVPSQESYLIYFRLNGNLELESVHSLKWGQRLINYFKFLSDMDTSEKRRPQSGSVRFQLHNEPKEVELRFSTITNVELWESLVIRVIQTNMSVEGGVHSYFKPVISSLEQLIRRKSGLILFSGPVGSGKTTTIYQLLTQYVDEYPLQVITMEDPVEIYEPRFLQVEVNEKAGVTYQEVIKASLRHHPDILMIGEIRDEQTARMAIRGALTGHLMIATIHAKNTLGVMGRLEELGLTKEQLAQTLIGVISQRLVPKFCPLCQGPCQRYCTHFDQTKKRGAVFELLEGDALKQVLLEQHIKLAYQITLNYQLKRLWAYGYIDTLTYQRFEVI</sequence>
<comment type="similarity">
    <text evidence="1">Belongs to the GSP E family.</text>
</comment>
<dbReference type="CDD" id="cd01129">
    <property type="entry name" value="PulE-GspE-like"/>
    <property type="match status" value="1"/>
</dbReference>
<protein>
    <submittedName>
        <fullName evidence="5">General secretion pathway protein GspE</fullName>
    </submittedName>
</protein>
<dbReference type="RefSeq" id="WP_092083898.1">
    <property type="nucleotide sequence ID" value="NZ_FNEL01000002.1"/>
</dbReference>
<dbReference type="GO" id="GO:0016887">
    <property type="term" value="F:ATP hydrolysis activity"/>
    <property type="evidence" value="ECO:0007669"/>
    <property type="project" value="TreeGrafter"/>
</dbReference>
<dbReference type="Gene3D" id="3.30.450.90">
    <property type="match status" value="1"/>
</dbReference>
<evidence type="ECO:0000313" key="5">
    <source>
        <dbReference type="EMBL" id="PMC59228.1"/>
    </source>
</evidence>
<organism evidence="5 6">
    <name type="scientific">Dolosicoccus paucivorans</name>
    <dbReference type="NCBI Taxonomy" id="84521"/>
    <lineage>
        <taxon>Bacteria</taxon>
        <taxon>Bacillati</taxon>
        <taxon>Bacillota</taxon>
        <taxon>Bacilli</taxon>
        <taxon>Lactobacillales</taxon>
        <taxon>Aerococcaceae</taxon>
        <taxon>Dolosicoccus</taxon>
    </lineage>
</organism>
<dbReference type="InterPro" id="IPR047667">
    <property type="entry name" value="ATPase_ComGA"/>
</dbReference>
<evidence type="ECO:0000256" key="3">
    <source>
        <dbReference type="ARBA" id="ARBA00022840"/>
    </source>
</evidence>
<reference evidence="5 6" key="1">
    <citation type="submission" date="2017-09" db="EMBL/GenBank/DDBJ databases">
        <title>Bacterial strain isolated from the female urinary microbiota.</title>
        <authorList>
            <person name="Thomas-White K."/>
            <person name="Kumar N."/>
            <person name="Forster S."/>
            <person name="Putonti C."/>
            <person name="Lawley T."/>
            <person name="Wolfe A.J."/>
        </authorList>
    </citation>
    <scope>NUCLEOTIDE SEQUENCE [LARGE SCALE GENOMIC DNA]</scope>
    <source>
        <strain evidence="5 6">UMB0852</strain>
    </source>
</reference>
<dbReference type="PROSITE" id="PS00662">
    <property type="entry name" value="T2SP_E"/>
    <property type="match status" value="1"/>
</dbReference>
<keyword evidence="2" id="KW-0547">Nucleotide-binding</keyword>
<feature type="domain" description="Bacterial type II secretion system protein E" evidence="4">
    <location>
        <begin position="204"/>
        <end position="218"/>
    </location>
</feature>
<name>A0A1G8IXD4_9LACT</name>
<keyword evidence="3" id="KW-0067">ATP-binding</keyword>
<dbReference type="SUPFAM" id="SSF52540">
    <property type="entry name" value="P-loop containing nucleoside triphosphate hydrolases"/>
    <property type="match status" value="1"/>
</dbReference>
<evidence type="ECO:0000259" key="4">
    <source>
        <dbReference type="PROSITE" id="PS00662"/>
    </source>
</evidence>
<dbReference type="InterPro" id="IPR001482">
    <property type="entry name" value="T2SS/T4SS_dom"/>
</dbReference>
<dbReference type="AlphaFoldDB" id="A0A1G8IXD4"/>
<dbReference type="PANTHER" id="PTHR30258">
    <property type="entry name" value="TYPE II SECRETION SYSTEM PROTEIN GSPE-RELATED"/>
    <property type="match status" value="1"/>
</dbReference>
<dbReference type="EMBL" id="PNHE01000001">
    <property type="protein sequence ID" value="PMC59228.1"/>
    <property type="molecule type" value="Genomic_DNA"/>
</dbReference>
<proteinExistence type="inferred from homology"/>
<keyword evidence="6" id="KW-1185">Reference proteome</keyword>
<dbReference type="OrthoDB" id="9808272at2"/>
<dbReference type="Pfam" id="PF00437">
    <property type="entry name" value="T2SSE"/>
    <property type="match status" value="1"/>
</dbReference>
<dbReference type="GO" id="GO:0005524">
    <property type="term" value="F:ATP binding"/>
    <property type="evidence" value="ECO:0007669"/>
    <property type="project" value="UniProtKB-KW"/>
</dbReference>